<proteinExistence type="predicted"/>
<dbReference type="STRING" id="1619048.UU49_C0013G0013"/>
<keyword evidence="1" id="KW-0472">Membrane</keyword>
<dbReference type="AlphaFoldDB" id="A0A0G0VGY7"/>
<dbReference type="PANTHER" id="PTHR37953:SF1">
    <property type="entry name" value="UPF0127 PROTEIN MJ1496"/>
    <property type="match status" value="1"/>
</dbReference>
<dbReference type="Gene3D" id="2.60.120.1140">
    <property type="entry name" value="Protein of unknown function DUF192"/>
    <property type="match status" value="1"/>
</dbReference>
<feature type="transmembrane region" description="Helical" evidence="1">
    <location>
        <begin position="6"/>
        <end position="25"/>
    </location>
</feature>
<name>A0A0G0VGY7_9BACT</name>
<dbReference type="Pfam" id="PF02643">
    <property type="entry name" value="DUF192"/>
    <property type="match status" value="1"/>
</dbReference>
<sequence length="153" mass="17291">MSQFSIRQYLIIICVALFIVGGIYLKFREYFLPTAIVKIAGQEIKVELAKTPKSQTKGLSGRKKLADNEGMLFLFPFVEKRSFWMKDMNFSIDIIWINNGEIVDIAPNLPPAIEANPPVYYSRLPINTVLEVNAGFSAKNGLKIGDKMEMLTK</sequence>
<dbReference type="InterPro" id="IPR003795">
    <property type="entry name" value="DUF192"/>
</dbReference>
<evidence type="ECO:0008006" key="4">
    <source>
        <dbReference type="Google" id="ProtNLM"/>
    </source>
</evidence>
<dbReference type="InterPro" id="IPR038695">
    <property type="entry name" value="Saro_0823-like_sf"/>
</dbReference>
<evidence type="ECO:0000313" key="3">
    <source>
        <dbReference type="Proteomes" id="UP000034108"/>
    </source>
</evidence>
<gene>
    <name evidence="2" type="ORF">UU49_C0013G0013</name>
</gene>
<accession>A0A0G0VGY7</accession>
<organism evidence="2 3">
    <name type="scientific">Candidatus Magasanikbacteria bacterium GW2011_GWC2_41_17</name>
    <dbReference type="NCBI Taxonomy" id="1619048"/>
    <lineage>
        <taxon>Bacteria</taxon>
        <taxon>Candidatus Magasanikiibacteriota</taxon>
    </lineage>
</organism>
<dbReference type="EMBL" id="LCAV01000013">
    <property type="protein sequence ID" value="KKR98906.1"/>
    <property type="molecule type" value="Genomic_DNA"/>
</dbReference>
<keyword evidence="1" id="KW-1133">Transmembrane helix</keyword>
<protein>
    <recommendedName>
        <fullName evidence="4">DUF192 domain-containing protein</fullName>
    </recommendedName>
</protein>
<comment type="caution">
    <text evidence="2">The sequence shown here is derived from an EMBL/GenBank/DDBJ whole genome shotgun (WGS) entry which is preliminary data.</text>
</comment>
<reference evidence="2 3" key="1">
    <citation type="journal article" date="2015" name="Nature">
        <title>rRNA introns, odd ribosomes, and small enigmatic genomes across a large radiation of phyla.</title>
        <authorList>
            <person name="Brown C.T."/>
            <person name="Hug L.A."/>
            <person name="Thomas B.C."/>
            <person name="Sharon I."/>
            <person name="Castelle C.J."/>
            <person name="Singh A."/>
            <person name="Wilkins M.J."/>
            <person name="Williams K.H."/>
            <person name="Banfield J.F."/>
        </authorList>
    </citation>
    <scope>NUCLEOTIDE SEQUENCE [LARGE SCALE GENOMIC DNA]</scope>
</reference>
<evidence type="ECO:0000256" key="1">
    <source>
        <dbReference type="SAM" id="Phobius"/>
    </source>
</evidence>
<dbReference type="PANTHER" id="PTHR37953">
    <property type="entry name" value="UPF0127 PROTEIN MJ1496"/>
    <property type="match status" value="1"/>
</dbReference>
<keyword evidence="1" id="KW-0812">Transmembrane</keyword>
<evidence type="ECO:0000313" key="2">
    <source>
        <dbReference type="EMBL" id="KKR98906.1"/>
    </source>
</evidence>
<dbReference type="Proteomes" id="UP000034108">
    <property type="component" value="Unassembled WGS sequence"/>
</dbReference>